<name>A0A8K0TNI1_9PEZI</name>
<feature type="transmembrane region" description="Helical" evidence="1">
    <location>
        <begin position="81"/>
        <end position="105"/>
    </location>
</feature>
<accession>A0A8K0TNI1</accession>
<proteinExistence type="predicted"/>
<keyword evidence="1" id="KW-0812">Transmembrane</keyword>
<keyword evidence="1" id="KW-0472">Membrane</keyword>
<evidence type="ECO:0000313" key="2">
    <source>
        <dbReference type="EMBL" id="KAH7363593.1"/>
    </source>
</evidence>
<dbReference type="OrthoDB" id="3254104at2759"/>
<dbReference type="Proteomes" id="UP000813385">
    <property type="component" value="Unassembled WGS sequence"/>
</dbReference>
<comment type="caution">
    <text evidence="2">The sequence shown here is derived from an EMBL/GenBank/DDBJ whole genome shotgun (WGS) entry which is preliminary data.</text>
</comment>
<feature type="transmembrane region" description="Helical" evidence="1">
    <location>
        <begin position="117"/>
        <end position="138"/>
    </location>
</feature>
<organism evidence="2 3">
    <name type="scientific">Plectosphaerella cucumerina</name>
    <dbReference type="NCBI Taxonomy" id="40658"/>
    <lineage>
        <taxon>Eukaryota</taxon>
        <taxon>Fungi</taxon>
        <taxon>Dikarya</taxon>
        <taxon>Ascomycota</taxon>
        <taxon>Pezizomycotina</taxon>
        <taxon>Sordariomycetes</taxon>
        <taxon>Hypocreomycetidae</taxon>
        <taxon>Glomerellales</taxon>
        <taxon>Plectosphaerellaceae</taxon>
        <taxon>Plectosphaerella</taxon>
    </lineage>
</organism>
<dbReference type="EMBL" id="JAGPXD010000003">
    <property type="protein sequence ID" value="KAH7363593.1"/>
    <property type="molecule type" value="Genomic_DNA"/>
</dbReference>
<gene>
    <name evidence="2" type="ORF">B0T11DRAFT_329545</name>
</gene>
<sequence length="139" mass="14737">MAMSIKSNQIPTQYNALAAVCAWITLAGFIVLPNTFTSIERSEKLGQHQGGKALQEAVRNVQLLPLAGVLCGLGVKWQTNYVWLIAHVFVPGVSHSLIALFSVVISIATSQDGELSVTAKVSISIVSALCGVMIMLTAV</sequence>
<evidence type="ECO:0000313" key="3">
    <source>
        <dbReference type="Proteomes" id="UP000813385"/>
    </source>
</evidence>
<keyword evidence="1" id="KW-1133">Transmembrane helix</keyword>
<feature type="transmembrane region" description="Helical" evidence="1">
    <location>
        <begin position="16"/>
        <end position="36"/>
    </location>
</feature>
<evidence type="ECO:0000256" key="1">
    <source>
        <dbReference type="SAM" id="Phobius"/>
    </source>
</evidence>
<protein>
    <submittedName>
        <fullName evidence="2">Uncharacterized protein</fullName>
    </submittedName>
</protein>
<reference evidence="2" key="1">
    <citation type="journal article" date="2021" name="Nat. Commun.">
        <title>Genetic determinants of endophytism in the Arabidopsis root mycobiome.</title>
        <authorList>
            <person name="Mesny F."/>
            <person name="Miyauchi S."/>
            <person name="Thiergart T."/>
            <person name="Pickel B."/>
            <person name="Atanasova L."/>
            <person name="Karlsson M."/>
            <person name="Huettel B."/>
            <person name="Barry K.W."/>
            <person name="Haridas S."/>
            <person name="Chen C."/>
            <person name="Bauer D."/>
            <person name="Andreopoulos W."/>
            <person name="Pangilinan J."/>
            <person name="LaButti K."/>
            <person name="Riley R."/>
            <person name="Lipzen A."/>
            <person name="Clum A."/>
            <person name="Drula E."/>
            <person name="Henrissat B."/>
            <person name="Kohler A."/>
            <person name="Grigoriev I.V."/>
            <person name="Martin F.M."/>
            <person name="Hacquard S."/>
        </authorList>
    </citation>
    <scope>NUCLEOTIDE SEQUENCE</scope>
    <source>
        <strain evidence="2">MPI-CAGE-AT-0016</strain>
    </source>
</reference>
<dbReference type="AlphaFoldDB" id="A0A8K0TNI1"/>
<keyword evidence="3" id="KW-1185">Reference proteome</keyword>